<name>A0A392UYK3_9FABA</name>
<reference evidence="1 2" key="1">
    <citation type="journal article" date="2018" name="Front. Plant Sci.">
        <title>Red Clover (Trifolium pratense) and Zigzag Clover (T. medium) - A Picture of Genomic Similarities and Differences.</title>
        <authorList>
            <person name="Dluhosova J."/>
            <person name="Istvanek J."/>
            <person name="Nedelnik J."/>
            <person name="Repkova J."/>
        </authorList>
    </citation>
    <scope>NUCLEOTIDE SEQUENCE [LARGE SCALE GENOMIC DNA]</scope>
    <source>
        <strain evidence="2">cv. 10/8</strain>
        <tissue evidence="1">Leaf</tissue>
    </source>
</reference>
<accession>A0A392UYK3</accession>
<organism evidence="1 2">
    <name type="scientific">Trifolium medium</name>
    <dbReference type="NCBI Taxonomy" id="97028"/>
    <lineage>
        <taxon>Eukaryota</taxon>
        <taxon>Viridiplantae</taxon>
        <taxon>Streptophyta</taxon>
        <taxon>Embryophyta</taxon>
        <taxon>Tracheophyta</taxon>
        <taxon>Spermatophyta</taxon>
        <taxon>Magnoliopsida</taxon>
        <taxon>eudicotyledons</taxon>
        <taxon>Gunneridae</taxon>
        <taxon>Pentapetalae</taxon>
        <taxon>rosids</taxon>
        <taxon>fabids</taxon>
        <taxon>Fabales</taxon>
        <taxon>Fabaceae</taxon>
        <taxon>Papilionoideae</taxon>
        <taxon>50 kb inversion clade</taxon>
        <taxon>NPAAA clade</taxon>
        <taxon>Hologalegina</taxon>
        <taxon>IRL clade</taxon>
        <taxon>Trifolieae</taxon>
        <taxon>Trifolium</taxon>
    </lineage>
</organism>
<proteinExistence type="predicted"/>
<sequence length="56" mass="6330">MKPSPLEQALTIALNDIDSDEEQEINECLEELDALKEVSPFEAKLEELKDDSKPVE</sequence>
<dbReference type="EMBL" id="LXQA010987177">
    <property type="protein sequence ID" value="MCI80069.1"/>
    <property type="molecule type" value="Genomic_DNA"/>
</dbReference>
<protein>
    <submittedName>
        <fullName evidence="1">Uncharacterized protein</fullName>
    </submittedName>
</protein>
<comment type="caution">
    <text evidence="1">The sequence shown here is derived from an EMBL/GenBank/DDBJ whole genome shotgun (WGS) entry which is preliminary data.</text>
</comment>
<evidence type="ECO:0000313" key="2">
    <source>
        <dbReference type="Proteomes" id="UP000265520"/>
    </source>
</evidence>
<dbReference type="Proteomes" id="UP000265520">
    <property type="component" value="Unassembled WGS sequence"/>
</dbReference>
<keyword evidence="2" id="KW-1185">Reference proteome</keyword>
<feature type="non-terminal residue" evidence="1">
    <location>
        <position position="56"/>
    </location>
</feature>
<dbReference type="AlphaFoldDB" id="A0A392UYK3"/>
<evidence type="ECO:0000313" key="1">
    <source>
        <dbReference type="EMBL" id="MCI80069.1"/>
    </source>
</evidence>